<sequence>MPRRHSICLSDIRSLADPLEQSYPQISKYEDPDEDSTIWAFRKPSTPTMTITTESASVTPAKPSTNTTTAENNKHEQQPQDPPQTTSAKKKKKNKKKKPKSRTKGKDKLDLDQDQTEGSTVETETESLPQLIQPMPLGTPTPFIVNSASWHKVDEGKSNEDGLQRFLSSQRLYAGDSDSPSVTELTPSTTTDATVRAASNHGDKPAQQDQPQEQPQQQPSNVPEQPPLPNAYESDGGNKENNGNVNPETSVPTDPKPETVSKPVIVIESNLPGTSPSDASLRTHTLGLLDTGSFTDSRINLHSPRNSFYLTFHTHKALLARSPRLAAILTFLGHSSSNDSENTSEVEIEVLVGETFYMLKAFETALQNLYGLPLLNRQNLPRFTMMAMGYTGEDVHRTVKFGMSAATADFALCYAVSGAFLGLSEIMETGMNLAMESVDWENIEMVLYFALSVSKFLITCPGDPLSLQFLAEQELVNTWIPRLRTYVLTYIATYLQHLQQQQEPFQLYVSAQSKGMPDRIPEHLRKVPGSILSNPKLAEVKFGSFSSVEEQQKPPNVVLISAILIGLPYKLLQEAFDIMVERKVLNENQASTIVIEREARRLYALRVWNAQRMDHGGGGVGGDEEVKELGYREIVTRKNGKILLERVWVGLK</sequence>
<feature type="region of interest" description="Disordered" evidence="1">
    <location>
        <begin position="169"/>
        <end position="259"/>
    </location>
</feature>
<feature type="compositionally biased region" description="Polar residues" evidence="1">
    <location>
        <begin position="178"/>
        <end position="193"/>
    </location>
</feature>
<accession>A0A1E3B9W8</accession>
<evidence type="ECO:0000256" key="1">
    <source>
        <dbReference type="SAM" id="MobiDB-lite"/>
    </source>
</evidence>
<protein>
    <submittedName>
        <fullName evidence="2">Uncharacterized protein</fullName>
    </submittedName>
</protein>
<dbReference type="Proteomes" id="UP000094569">
    <property type="component" value="Unassembled WGS sequence"/>
</dbReference>
<keyword evidence="3" id="KW-1185">Reference proteome</keyword>
<feature type="compositionally biased region" description="Basic residues" evidence="1">
    <location>
        <begin position="88"/>
        <end position="103"/>
    </location>
</feature>
<dbReference type="OrthoDB" id="5329403at2759"/>
<feature type="compositionally biased region" description="Polar residues" evidence="1">
    <location>
        <begin position="45"/>
        <end position="71"/>
    </location>
</feature>
<dbReference type="AlphaFoldDB" id="A0A1E3B9W8"/>
<dbReference type="EMBL" id="JXNT01000007">
    <property type="protein sequence ID" value="ODM17763.1"/>
    <property type="molecule type" value="Genomic_DNA"/>
</dbReference>
<feature type="compositionally biased region" description="Polar residues" evidence="1">
    <location>
        <begin position="239"/>
        <end position="252"/>
    </location>
</feature>
<feature type="region of interest" description="Disordered" evidence="1">
    <location>
        <begin position="19"/>
        <end position="144"/>
    </location>
</feature>
<evidence type="ECO:0000313" key="3">
    <source>
        <dbReference type="Proteomes" id="UP000094569"/>
    </source>
</evidence>
<name>A0A1E3B9W8_ASPCR</name>
<evidence type="ECO:0000313" key="2">
    <source>
        <dbReference type="EMBL" id="ODM17763.1"/>
    </source>
</evidence>
<proteinExistence type="predicted"/>
<feature type="compositionally biased region" description="Low complexity" evidence="1">
    <location>
        <begin position="207"/>
        <end position="223"/>
    </location>
</feature>
<comment type="caution">
    <text evidence="2">The sequence shown here is derived from an EMBL/GenBank/DDBJ whole genome shotgun (WGS) entry which is preliminary data.</text>
</comment>
<gene>
    <name evidence="2" type="ORF">SI65_06551</name>
</gene>
<reference evidence="2 3" key="1">
    <citation type="journal article" date="2016" name="BMC Genomics">
        <title>Comparative genomic and transcriptomic analyses of the Fuzhuan brick tea-fermentation fungus Aspergillus cristatus.</title>
        <authorList>
            <person name="Ge Y."/>
            <person name="Wang Y."/>
            <person name="Liu Y."/>
            <person name="Tan Y."/>
            <person name="Ren X."/>
            <person name="Zhang X."/>
            <person name="Hyde K.D."/>
            <person name="Liu Y."/>
            <person name="Liu Z."/>
        </authorList>
    </citation>
    <scope>NUCLEOTIDE SEQUENCE [LARGE SCALE GENOMIC DNA]</scope>
    <source>
        <strain evidence="2 3">GZAAS20.1005</strain>
    </source>
</reference>
<organism evidence="2 3">
    <name type="scientific">Aspergillus cristatus</name>
    <name type="common">Chinese Fuzhuan brick tea-fermentation fungus</name>
    <name type="synonym">Eurotium cristatum</name>
    <dbReference type="NCBI Taxonomy" id="573508"/>
    <lineage>
        <taxon>Eukaryota</taxon>
        <taxon>Fungi</taxon>
        <taxon>Dikarya</taxon>
        <taxon>Ascomycota</taxon>
        <taxon>Pezizomycotina</taxon>
        <taxon>Eurotiomycetes</taxon>
        <taxon>Eurotiomycetidae</taxon>
        <taxon>Eurotiales</taxon>
        <taxon>Aspergillaceae</taxon>
        <taxon>Aspergillus</taxon>
        <taxon>Aspergillus subgen. Aspergillus</taxon>
    </lineage>
</organism>
<dbReference type="VEuPathDB" id="FungiDB:SI65_06551"/>